<gene>
    <name evidence="7" type="ORF">EV696_11582</name>
</gene>
<feature type="transmembrane region" description="Helical" evidence="5">
    <location>
        <begin position="12"/>
        <end position="34"/>
    </location>
</feature>
<dbReference type="EMBL" id="SNYM01000015">
    <property type="protein sequence ID" value="TDQ46088.1"/>
    <property type="molecule type" value="Genomic_DNA"/>
</dbReference>
<dbReference type="GO" id="GO:0097347">
    <property type="term" value="C:TAM protein secretion complex"/>
    <property type="evidence" value="ECO:0007669"/>
    <property type="project" value="TreeGrafter"/>
</dbReference>
<comment type="caution">
    <text evidence="7">The sequence shown here is derived from an EMBL/GenBank/DDBJ whole genome shotgun (WGS) entry which is preliminary data.</text>
</comment>
<dbReference type="GO" id="GO:0009306">
    <property type="term" value="P:protein secretion"/>
    <property type="evidence" value="ECO:0007669"/>
    <property type="project" value="InterPro"/>
</dbReference>
<dbReference type="PANTHER" id="PTHR36985:SF1">
    <property type="entry name" value="TRANSLOCATION AND ASSEMBLY MODULE SUBUNIT TAMB"/>
    <property type="match status" value="1"/>
</dbReference>
<feature type="domain" description="Translocation and assembly module TamB C-terminal" evidence="6">
    <location>
        <begin position="924"/>
        <end position="1262"/>
    </location>
</feature>
<dbReference type="Pfam" id="PF04357">
    <property type="entry name" value="TamB"/>
    <property type="match status" value="1"/>
</dbReference>
<evidence type="ECO:0000256" key="2">
    <source>
        <dbReference type="ARBA" id="ARBA00022692"/>
    </source>
</evidence>
<name>A0A4R6UGZ5_9GAMM</name>
<evidence type="ECO:0000256" key="4">
    <source>
        <dbReference type="ARBA" id="ARBA00023136"/>
    </source>
</evidence>
<keyword evidence="3 5" id="KW-1133">Transmembrane helix</keyword>
<evidence type="ECO:0000256" key="5">
    <source>
        <dbReference type="SAM" id="Phobius"/>
    </source>
</evidence>
<dbReference type="RefSeq" id="WP_133592213.1">
    <property type="nucleotide sequence ID" value="NZ_CP037953.1"/>
</dbReference>
<dbReference type="GO" id="GO:0005886">
    <property type="term" value="C:plasma membrane"/>
    <property type="evidence" value="ECO:0007669"/>
    <property type="project" value="InterPro"/>
</dbReference>
<evidence type="ECO:0000256" key="1">
    <source>
        <dbReference type="ARBA" id="ARBA00004167"/>
    </source>
</evidence>
<dbReference type="OrthoDB" id="5555605at2"/>
<protein>
    <submittedName>
        <fullName evidence="7">Autotransporter secretion inner membrane protein TamB</fullName>
    </submittedName>
</protein>
<dbReference type="Proteomes" id="UP000295375">
    <property type="component" value="Unassembled WGS sequence"/>
</dbReference>
<evidence type="ECO:0000313" key="7">
    <source>
        <dbReference type="EMBL" id="TDQ46088.1"/>
    </source>
</evidence>
<keyword evidence="2 5" id="KW-0812">Transmembrane</keyword>
<comment type="subcellular location">
    <subcellularLocation>
        <location evidence="1">Membrane</location>
        <topology evidence="1">Single-pass membrane protein</topology>
    </subcellularLocation>
</comment>
<accession>A0A4R6UGZ5</accession>
<reference evidence="7 8" key="1">
    <citation type="submission" date="2019-03" db="EMBL/GenBank/DDBJ databases">
        <title>Genomic Encyclopedia of Type Strains, Phase IV (KMG-IV): sequencing the most valuable type-strain genomes for metagenomic binning, comparative biology and taxonomic classification.</title>
        <authorList>
            <person name="Goeker M."/>
        </authorList>
    </citation>
    <scope>NUCLEOTIDE SEQUENCE [LARGE SCALE GENOMIC DNA]</scope>
    <source>
        <strain evidence="7 8">DSM 103792</strain>
    </source>
</reference>
<organism evidence="7 8">
    <name type="scientific">Permianibacter aggregans</name>
    <dbReference type="NCBI Taxonomy" id="1510150"/>
    <lineage>
        <taxon>Bacteria</taxon>
        <taxon>Pseudomonadati</taxon>
        <taxon>Pseudomonadota</taxon>
        <taxon>Gammaproteobacteria</taxon>
        <taxon>Pseudomonadales</taxon>
        <taxon>Pseudomonadaceae</taxon>
        <taxon>Permianibacter</taxon>
    </lineage>
</organism>
<evidence type="ECO:0000256" key="3">
    <source>
        <dbReference type="ARBA" id="ARBA00022989"/>
    </source>
</evidence>
<dbReference type="PANTHER" id="PTHR36985">
    <property type="entry name" value="TRANSLOCATION AND ASSEMBLY MODULE SUBUNIT TAMB"/>
    <property type="match status" value="1"/>
</dbReference>
<evidence type="ECO:0000313" key="8">
    <source>
        <dbReference type="Proteomes" id="UP000295375"/>
    </source>
</evidence>
<keyword evidence="8" id="KW-1185">Reference proteome</keyword>
<dbReference type="AlphaFoldDB" id="A0A4R6UGZ5"/>
<sequence>MKRLLIQLRRVLRWLRWFALIMFVTLAILIYTPLGMPLVAPMTAWLTDDLVQIDNASGTLAGPFSAKQVSIRNESMHLRFQQVQADWNIYAWLKGELDVGQLRVERFDLAVQGDGGEPKNPSQFLLPFPMQAQTIQLGELVWHEQLNLDGEQTTLFHDLRASLDSDGRHHQITAAGQRQRLHVDTSLKLDGAAPMPISGTVDGRFAVDNRQLHWALQADGELPRFRLFGEVSGEGARGHVDAQLTLFQRYWLEQLQLNTEGIDLSLMFAGAPETELIIQADTKLADVDEITGTLAVSNLKAGLLDSGRMPIDSITAVLHADPERLALTQLVIQRGDGRLDGRAQLTAEGLQLDTEIHQLLLSALHPALPARRVNGQLDSTIVGNEQRFELTLVKGKDRLKAQVVNDSEAIEVTSFTIDGLSGKATGSATLQWNDNRDFVFDARTDNLGLHEWLNLEQSKIKLQLSGHGQLQPVLQLQAQYEIAPSTFEGRPLSGKGSINWLPAQHIATDSFLKIGNNRLIAKGEFGHADARLHLDIDAPDLRLPFLKGALQGKGWIGGTVSKPQAELALQTRELIAGSLLHFIDLDWRTDFRLDGEAPTVIDIRAERFFIEGIVDLQKLNLHADGTTSSHQFRVEATNPKGQWLLALQGGIKDQIWQGTLQQLRLHALETLSLQQQTSLQFSTDSFSLGQAEFQLGEGRLKLDHLRYGKNGWSSEGQIEQWPIVDWLPIAYGESDLTLNGEWQIDWQQVPDGFFRVQRHAGDIRWRNGSQQVLGIETLQAEAQFGKEQVEIQGSMQGKKLGILQWQGQAPSKPLFENFREAPLQASVRMSIPDLAWVGPFFSPSFVTGGELKGEIELRGSMESPTWRGFVEGSQLAFASIGTGMRLKNGNLQIEVDNNAVRLREFSFVDDGRQKPPRKELADIGSGGISGSGELQWRQQTGNLTLKFDRLGVMQLPDQWIRLSGNTEARYENGATTLTGDLKADGGYLKLATRGRPALSDDVIVEGQERGGATPISIQMTANLGEQFYFSGSGIDARLQGELRLVAVPGNPLKAYGTISTVDGKFDGYGQRLTIERGRLNFQGLVDNPGLDVRAMRRTQNVAAGVEITGTVLNPEVRLVSEPNMPDAEKLSWLVLGKGLSDVKAGDPGLLIAAGSALFGDQGGGTLQDIQSQLGVNFSFRTGSLAQQYGGPRSRVIEDSSFNGGGAEQIVSVSKELISGVRIGFEQVVDSNESIVTLSWALTDALTLETRSGAENAIDLFYTIIIGQ</sequence>
<dbReference type="InterPro" id="IPR007452">
    <property type="entry name" value="TamB_C"/>
</dbReference>
<proteinExistence type="predicted"/>
<evidence type="ECO:0000259" key="6">
    <source>
        <dbReference type="Pfam" id="PF04357"/>
    </source>
</evidence>
<keyword evidence="4 5" id="KW-0472">Membrane</keyword>